<organism evidence="2 3">
    <name type="scientific">Meloidogyne enterolobii</name>
    <name type="common">Root-knot nematode worm</name>
    <name type="synonym">Meloidogyne mayaguensis</name>
    <dbReference type="NCBI Taxonomy" id="390850"/>
    <lineage>
        <taxon>Eukaryota</taxon>
        <taxon>Metazoa</taxon>
        <taxon>Ecdysozoa</taxon>
        <taxon>Nematoda</taxon>
        <taxon>Chromadorea</taxon>
        <taxon>Rhabditida</taxon>
        <taxon>Tylenchina</taxon>
        <taxon>Tylenchomorpha</taxon>
        <taxon>Tylenchoidea</taxon>
        <taxon>Meloidogynidae</taxon>
        <taxon>Meloidogyninae</taxon>
        <taxon>Meloidogyne</taxon>
    </lineage>
</organism>
<dbReference type="AlphaFoldDB" id="A0A6V7TKD1"/>
<feature type="compositionally biased region" description="Polar residues" evidence="1">
    <location>
        <begin position="59"/>
        <end position="69"/>
    </location>
</feature>
<gene>
    <name evidence="2" type="ORF">MENT_LOCUS1245</name>
</gene>
<protein>
    <submittedName>
        <fullName evidence="2">Uncharacterized protein</fullName>
    </submittedName>
</protein>
<feature type="region of interest" description="Disordered" evidence="1">
    <location>
        <begin position="59"/>
        <end position="78"/>
    </location>
</feature>
<proteinExistence type="predicted"/>
<evidence type="ECO:0000313" key="2">
    <source>
        <dbReference type="EMBL" id="CAD2125788.1"/>
    </source>
</evidence>
<evidence type="ECO:0000256" key="1">
    <source>
        <dbReference type="SAM" id="MobiDB-lite"/>
    </source>
</evidence>
<dbReference type="Proteomes" id="UP000580250">
    <property type="component" value="Unassembled WGS sequence"/>
</dbReference>
<name>A0A6V7TKD1_MELEN</name>
<accession>A0A6V7TKD1</accession>
<comment type="caution">
    <text evidence="2">The sequence shown here is derived from an EMBL/GenBank/DDBJ whole genome shotgun (WGS) entry which is preliminary data.</text>
</comment>
<sequence>MLRLERNCGGKYWKKSWGYGGDVKKKVEVKEKEEEQRCEMGSRFFAFISSLFSMAATSHPKTPTDNVESNCVHGGTID</sequence>
<dbReference type="EMBL" id="CAJEWN010000004">
    <property type="protein sequence ID" value="CAD2125788.1"/>
    <property type="molecule type" value="Genomic_DNA"/>
</dbReference>
<reference evidence="2 3" key="1">
    <citation type="submission" date="2020-08" db="EMBL/GenBank/DDBJ databases">
        <authorList>
            <person name="Koutsovoulos G."/>
            <person name="Danchin GJ E."/>
        </authorList>
    </citation>
    <scope>NUCLEOTIDE SEQUENCE [LARGE SCALE GENOMIC DNA]</scope>
</reference>
<evidence type="ECO:0000313" key="3">
    <source>
        <dbReference type="Proteomes" id="UP000580250"/>
    </source>
</evidence>